<accession>A0ABU9BW15</accession>
<sequence length="237" mass="25360">MNGRPLHPWLWIGLTLSGLVCTPPTLAEDDNAGGGTGGSSQSGQKSDDDSGDYNDQVDTVSDAVEDVAKLVDAAGTLNGAYEGLAGSDREAQRAFDADSGPTVPSSCLEQAACNACFGPAVEKIDFNRYWLLRARILTVNTVKVGKAGLSMLEAVSGAAQAAGPVLQAHERPAIENRMATLRAKYEEKAAIYLSGLEAGMRALGECEANHFGTRDWYQRYGYLYVSFMRERFAKAPE</sequence>
<feature type="region of interest" description="Disordered" evidence="1">
    <location>
        <begin position="27"/>
        <end position="56"/>
    </location>
</feature>
<protein>
    <recommendedName>
        <fullName evidence="4">Secreted protein</fullName>
    </recommendedName>
</protein>
<dbReference type="RefSeq" id="WP_341428595.1">
    <property type="nucleotide sequence ID" value="NZ_JBBUTG010000025.1"/>
</dbReference>
<evidence type="ECO:0000313" key="3">
    <source>
        <dbReference type="Proteomes" id="UP001371218"/>
    </source>
</evidence>
<name>A0ABU9BW15_9BURK</name>
<evidence type="ECO:0008006" key="4">
    <source>
        <dbReference type="Google" id="ProtNLM"/>
    </source>
</evidence>
<dbReference type="EMBL" id="JBBUTG010000025">
    <property type="protein sequence ID" value="MEK8034167.1"/>
    <property type="molecule type" value="Genomic_DNA"/>
</dbReference>
<evidence type="ECO:0000313" key="2">
    <source>
        <dbReference type="EMBL" id="MEK8034167.1"/>
    </source>
</evidence>
<comment type="caution">
    <text evidence="2">The sequence shown here is derived from an EMBL/GenBank/DDBJ whole genome shotgun (WGS) entry which is preliminary data.</text>
</comment>
<gene>
    <name evidence="2" type="ORF">AACH06_25355</name>
</gene>
<evidence type="ECO:0000256" key="1">
    <source>
        <dbReference type="SAM" id="MobiDB-lite"/>
    </source>
</evidence>
<organism evidence="2 3">
    <name type="scientific">Ideonella lacteola</name>
    <dbReference type="NCBI Taxonomy" id="2984193"/>
    <lineage>
        <taxon>Bacteria</taxon>
        <taxon>Pseudomonadati</taxon>
        <taxon>Pseudomonadota</taxon>
        <taxon>Betaproteobacteria</taxon>
        <taxon>Burkholderiales</taxon>
        <taxon>Sphaerotilaceae</taxon>
        <taxon>Ideonella</taxon>
    </lineage>
</organism>
<dbReference type="Proteomes" id="UP001371218">
    <property type="component" value="Unassembled WGS sequence"/>
</dbReference>
<keyword evidence="3" id="KW-1185">Reference proteome</keyword>
<reference evidence="2 3" key="1">
    <citation type="submission" date="2024-04" db="EMBL/GenBank/DDBJ databases">
        <title>Novel species of the genus Ideonella isolated from streams.</title>
        <authorList>
            <person name="Lu H."/>
        </authorList>
    </citation>
    <scope>NUCLEOTIDE SEQUENCE [LARGE SCALE GENOMIC DNA]</scope>
    <source>
        <strain evidence="2 3">DXS29W</strain>
    </source>
</reference>
<proteinExistence type="predicted"/>